<keyword evidence="7" id="KW-0966">Cell projection</keyword>
<dbReference type="PANTHER" id="PTHR13376:SF0">
    <property type="entry name" value="INTRAFLAGELLAR TRANSPORT PROTEIN 46 HOMOLOG"/>
    <property type="match status" value="1"/>
</dbReference>
<evidence type="ECO:0000256" key="3">
    <source>
        <dbReference type="ARBA" id="ARBA00017206"/>
    </source>
</evidence>
<evidence type="ECO:0000256" key="2">
    <source>
        <dbReference type="ARBA" id="ARBA00007700"/>
    </source>
</evidence>
<organism evidence="9 10">
    <name type="scientific">Phaedon cochleariae</name>
    <name type="common">Mustard beetle</name>
    <dbReference type="NCBI Taxonomy" id="80249"/>
    <lineage>
        <taxon>Eukaryota</taxon>
        <taxon>Metazoa</taxon>
        <taxon>Ecdysozoa</taxon>
        <taxon>Arthropoda</taxon>
        <taxon>Hexapoda</taxon>
        <taxon>Insecta</taxon>
        <taxon>Pterygota</taxon>
        <taxon>Neoptera</taxon>
        <taxon>Endopterygota</taxon>
        <taxon>Coleoptera</taxon>
        <taxon>Polyphaga</taxon>
        <taxon>Cucujiformia</taxon>
        <taxon>Chrysomeloidea</taxon>
        <taxon>Chrysomelidae</taxon>
        <taxon>Chrysomelinae</taxon>
        <taxon>Chrysomelini</taxon>
        <taxon>Phaedon</taxon>
    </lineage>
</organism>
<comment type="similarity">
    <text evidence="2">Belongs to the IFT46 family.</text>
</comment>
<dbReference type="Proteomes" id="UP001153737">
    <property type="component" value="Chromosome 12"/>
</dbReference>
<dbReference type="InterPro" id="IPR022088">
    <property type="entry name" value="Intraflagellar_transp_cmplxB"/>
</dbReference>
<keyword evidence="10" id="KW-1185">Reference proteome</keyword>
<evidence type="ECO:0000313" key="9">
    <source>
        <dbReference type="EMBL" id="CAG9815563.1"/>
    </source>
</evidence>
<dbReference type="GO" id="GO:0005815">
    <property type="term" value="C:microtubule organizing center"/>
    <property type="evidence" value="ECO:0007669"/>
    <property type="project" value="TreeGrafter"/>
</dbReference>
<feature type="compositionally biased region" description="Polar residues" evidence="8">
    <location>
        <begin position="99"/>
        <end position="111"/>
    </location>
</feature>
<evidence type="ECO:0000256" key="6">
    <source>
        <dbReference type="ARBA" id="ARBA00023212"/>
    </source>
</evidence>
<protein>
    <recommendedName>
        <fullName evidence="3">Intraflagellar transport protein 46 homolog</fullName>
    </recommendedName>
</protein>
<keyword evidence="5" id="KW-0969">Cilium</keyword>
<name>A0A9N9X3E2_PHACE</name>
<keyword evidence="4" id="KW-0963">Cytoplasm</keyword>
<dbReference type="GO" id="GO:0042073">
    <property type="term" value="P:intraciliary transport"/>
    <property type="evidence" value="ECO:0007669"/>
    <property type="project" value="InterPro"/>
</dbReference>
<sequence>MEEGAMSPLPTCQVIEEGVMPMPELDDLMQEWSEEMESKLKSEGFPEPNDMSLSEYIDTLCNLFQIPSAKKKIHSIHLLLCLYAAIKQTQFYRATSVVSSEKSTNASTNPKQEADQLVLE</sequence>
<dbReference type="GO" id="GO:0060271">
    <property type="term" value="P:cilium assembly"/>
    <property type="evidence" value="ECO:0007669"/>
    <property type="project" value="TreeGrafter"/>
</dbReference>
<dbReference type="OrthoDB" id="2119217at2759"/>
<evidence type="ECO:0000256" key="7">
    <source>
        <dbReference type="ARBA" id="ARBA00023273"/>
    </source>
</evidence>
<evidence type="ECO:0000256" key="1">
    <source>
        <dbReference type="ARBA" id="ARBA00004120"/>
    </source>
</evidence>
<dbReference type="GO" id="GO:0030992">
    <property type="term" value="C:intraciliary transport particle B"/>
    <property type="evidence" value="ECO:0007669"/>
    <property type="project" value="TreeGrafter"/>
</dbReference>
<dbReference type="GO" id="GO:0031514">
    <property type="term" value="C:motile cilium"/>
    <property type="evidence" value="ECO:0007669"/>
    <property type="project" value="TreeGrafter"/>
</dbReference>
<reference evidence="9" key="1">
    <citation type="submission" date="2022-01" db="EMBL/GenBank/DDBJ databases">
        <authorList>
            <person name="King R."/>
        </authorList>
    </citation>
    <scope>NUCLEOTIDE SEQUENCE</scope>
</reference>
<gene>
    <name evidence="9" type="ORF">PHAECO_LOCUS3310</name>
</gene>
<evidence type="ECO:0000256" key="8">
    <source>
        <dbReference type="SAM" id="MobiDB-lite"/>
    </source>
</evidence>
<feature type="region of interest" description="Disordered" evidence="8">
    <location>
        <begin position="99"/>
        <end position="120"/>
    </location>
</feature>
<dbReference type="EMBL" id="OU896718">
    <property type="protein sequence ID" value="CAG9815563.1"/>
    <property type="molecule type" value="Genomic_DNA"/>
</dbReference>
<reference evidence="9" key="2">
    <citation type="submission" date="2022-10" db="EMBL/GenBank/DDBJ databases">
        <authorList>
            <consortium name="ENA_rothamsted_submissions"/>
            <consortium name="culmorum"/>
            <person name="King R."/>
        </authorList>
    </citation>
    <scope>NUCLEOTIDE SEQUENCE</scope>
</reference>
<dbReference type="AlphaFoldDB" id="A0A9N9X3E2"/>
<keyword evidence="6" id="KW-0206">Cytoskeleton</keyword>
<accession>A0A9N9X3E2</accession>
<dbReference type="PANTHER" id="PTHR13376">
    <property type="entry name" value="INTRAFLAGELLAR TRANSPORT PROTEIN 46 HOMOLOG"/>
    <property type="match status" value="1"/>
</dbReference>
<evidence type="ECO:0000313" key="10">
    <source>
        <dbReference type="Proteomes" id="UP001153737"/>
    </source>
</evidence>
<dbReference type="Pfam" id="PF12317">
    <property type="entry name" value="IFT46_B_C"/>
    <property type="match status" value="1"/>
</dbReference>
<proteinExistence type="inferred from homology"/>
<comment type="subcellular location">
    <subcellularLocation>
        <location evidence="1">Cytoplasm</location>
        <location evidence="1">Cytoskeleton</location>
        <location evidence="1">Cilium basal body</location>
    </subcellularLocation>
</comment>
<evidence type="ECO:0000256" key="5">
    <source>
        <dbReference type="ARBA" id="ARBA00023069"/>
    </source>
</evidence>
<evidence type="ECO:0000256" key="4">
    <source>
        <dbReference type="ARBA" id="ARBA00022490"/>
    </source>
</evidence>